<protein>
    <submittedName>
        <fullName evidence="1">Uncharacterized protein</fullName>
    </submittedName>
</protein>
<gene>
    <name evidence="1" type="ORF">HMPREF0673_02158</name>
</gene>
<comment type="caution">
    <text evidence="1">The sequence shown here is derived from an EMBL/GenBank/DDBJ whole genome shotgun (WGS) entry which is preliminary data.</text>
</comment>
<proteinExistence type="predicted"/>
<dbReference type="AlphaFoldDB" id="G6AZU1"/>
<sequence length="39" mass="4395">MFANNNLNVNAVAVDILASFTERNLIGRRTRTDWMADAI</sequence>
<evidence type="ECO:0000313" key="1">
    <source>
        <dbReference type="EMBL" id="EHJ38222.1"/>
    </source>
</evidence>
<accession>G6AZU1</accession>
<evidence type="ECO:0000313" key="2">
    <source>
        <dbReference type="Proteomes" id="UP000004407"/>
    </source>
</evidence>
<dbReference type="Proteomes" id="UP000004407">
    <property type="component" value="Unassembled WGS sequence"/>
</dbReference>
<dbReference type="EMBL" id="AFZZ01000182">
    <property type="protein sequence ID" value="EHJ38222.1"/>
    <property type="molecule type" value="Genomic_DNA"/>
</dbReference>
<name>G6AZU1_9BACT</name>
<dbReference type="PATRIC" id="fig|1002367.3.peg.1750"/>
<dbReference type="HOGENOM" id="CLU_3314885_0_0_10"/>
<organism evidence="1 2">
    <name type="scientific">Leyella stercorea DSM 18206</name>
    <dbReference type="NCBI Taxonomy" id="1002367"/>
    <lineage>
        <taxon>Bacteria</taxon>
        <taxon>Pseudomonadati</taxon>
        <taxon>Bacteroidota</taxon>
        <taxon>Bacteroidia</taxon>
        <taxon>Bacteroidales</taxon>
        <taxon>Prevotellaceae</taxon>
        <taxon>Leyella</taxon>
    </lineage>
</organism>
<reference evidence="1 2" key="1">
    <citation type="submission" date="2011-08" db="EMBL/GenBank/DDBJ databases">
        <authorList>
            <person name="Weinstock G."/>
            <person name="Sodergren E."/>
            <person name="Clifton S."/>
            <person name="Fulton L."/>
            <person name="Fulton B."/>
            <person name="Courtney L."/>
            <person name="Fronick C."/>
            <person name="Harrison M."/>
            <person name="Strong C."/>
            <person name="Farmer C."/>
            <person name="Delahaunty K."/>
            <person name="Markovic C."/>
            <person name="Hall O."/>
            <person name="Minx P."/>
            <person name="Tomlinson C."/>
            <person name="Mitreva M."/>
            <person name="Hou S."/>
            <person name="Chen J."/>
            <person name="Wollam A."/>
            <person name="Pepin K.H."/>
            <person name="Johnson M."/>
            <person name="Bhonagiri V."/>
            <person name="Zhang X."/>
            <person name="Suruliraj S."/>
            <person name="Warren W."/>
            <person name="Chinwalla A."/>
            <person name="Mardis E.R."/>
            <person name="Wilson R.K."/>
        </authorList>
    </citation>
    <scope>NUCLEOTIDE SEQUENCE [LARGE SCALE GENOMIC DNA]</scope>
    <source>
        <strain evidence="1 2">DSM 18206</strain>
    </source>
</reference>